<proteinExistence type="predicted"/>
<name>A0A3B0W7L2_9ZZZZ</name>
<organism evidence="2">
    <name type="scientific">hydrothermal vent metagenome</name>
    <dbReference type="NCBI Taxonomy" id="652676"/>
    <lineage>
        <taxon>unclassified sequences</taxon>
        <taxon>metagenomes</taxon>
        <taxon>ecological metagenomes</taxon>
    </lineage>
</organism>
<dbReference type="EMBL" id="UOEW01000239">
    <property type="protein sequence ID" value="VAW39664.1"/>
    <property type="molecule type" value="Genomic_DNA"/>
</dbReference>
<evidence type="ECO:0000256" key="1">
    <source>
        <dbReference type="SAM" id="Phobius"/>
    </source>
</evidence>
<gene>
    <name evidence="2" type="ORF">MNBD_GAMMA01-333</name>
</gene>
<accession>A0A3B0W7L2</accession>
<keyword evidence="1" id="KW-0812">Transmembrane</keyword>
<sequence>MQQSSKTTNNLTTQLQQLPQVAMPKDIFTEIQHGLHKRNFIKKHKFISSFSLLAVLALSLVLFIQKNSIDEKDILIQQLVKRTMQLEQLLIAETPSYSMPGSMITERIVNIESWLAKLDDDIKQTRDKQRLSQLMARKLDLLGDLVLLQRKINQKPDYQKVKPYII</sequence>
<keyword evidence="1" id="KW-0472">Membrane</keyword>
<feature type="transmembrane region" description="Helical" evidence="1">
    <location>
        <begin position="46"/>
        <end position="64"/>
    </location>
</feature>
<evidence type="ECO:0000313" key="2">
    <source>
        <dbReference type="EMBL" id="VAW39664.1"/>
    </source>
</evidence>
<dbReference type="AlphaFoldDB" id="A0A3B0W7L2"/>
<protein>
    <submittedName>
        <fullName evidence="2">Uncharacterized protein</fullName>
    </submittedName>
</protein>
<keyword evidence="1" id="KW-1133">Transmembrane helix</keyword>
<reference evidence="2" key="1">
    <citation type="submission" date="2018-06" db="EMBL/GenBank/DDBJ databases">
        <authorList>
            <person name="Zhirakovskaya E."/>
        </authorList>
    </citation>
    <scope>NUCLEOTIDE SEQUENCE</scope>
</reference>